<comment type="catalytic activity">
    <reaction evidence="6">
        <text>a 2'-deoxyadenosine in DNA + S-adenosyl-L-methionine = an N(6)-methyl-2'-deoxyadenosine in DNA + S-adenosyl-L-homocysteine + H(+)</text>
        <dbReference type="Rhea" id="RHEA:15197"/>
        <dbReference type="Rhea" id="RHEA-COMP:12418"/>
        <dbReference type="Rhea" id="RHEA-COMP:12419"/>
        <dbReference type="ChEBI" id="CHEBI:15378"/>
        <dbReference type="ChEBI" id="CHEBI:57856"/>
        <dbReference type="ChEBI" id="CHEBI:59789"/>
        <dbReference type="ChEBI" id="CHEBI:90615"/>
        <dbReference type="ChEBI" id="CHEBI:90616"/>
        <dbReference type="EC" id="2.1.1.72"/>
    </reaction>
</comment>
<dbReference type="PRINTS" id="PR00506">
    <property type="entry name" value="D21N6MTFRASE"/>
</dbReference>
<evidence type="ECO:0000313" key="9">
    <source>
        <dbReference type="Proteomes" id="UP001529085"/>
    </source>
</evidence>
<keyword evidence="9" id="KW-1185">Reference proteome</keyword>
<feature type="domain" description="DNA methylase N-4/N-6" evidence="7">
    <location>
        <begin position="136"/>
        <end position="426"/>
    </location>
</feature>
<gene>
    <name evidence="8" type="ORF">P7122_03040</name>
</gene>
<reference evidence="8 9" key="1">
    <citation type="submission" date="2023-03" db="EMBL/GenBank/DDBJ databases">
        <title>Strain YYF002 represents a novel species in the genus Winogradskyella isolated from seawater.</title>
        <authorList>
            <person name="Fu Z.-Y."/>
        </authorList>
    </citation>
    <scope>NUCLEOTIDE SEQUENCE [LARGE SCALE GENOMIC DNA]</scope>
    <source>
        <strain evidence="8 9">YYF002</strain>
    </source>
</reference>
<dbReference type="InterPro" id="IPR002295">
    <property type="entry name" value="N4/N6-MTase_EcoPI_Mod-like"/>
</dbReference>
<evidence type="ECO:0000256" key="4">
    <source>
        <dbReference type="ARBA" id="ARBA00022679"/>
    </source>
</evidence>
<evidence type="ECO:0000256" key="2">
    <source>
        <dbReference type="ARBA" id="ARBA00011900"/>
    </source>
</evidence>
<dbReference type="Proteomes" id="UP001529085">
    <property type="component" value="Unassembled WGS sequence"/>
</dbReference>
<evidence type="ECO:0000256" key="1">
    <source>
        <dbReference type="ARBA" id="ARBA00006594"/>
    </source>
</evidence>
<evidence type="ECO:0000256" key="3">
    <source>
        <dbReference type="ARBA" id="ARBA00022603"/>
    </source>
</evidence>
<comment type="caution">
    <text evidence="8">The sequence shown here is derived from an EMBL/GenBank/DDBJ whole genome shotgun (WGS) entry which is preliminary data.</text>
</comment>
<evidence type="ECO:0000256" key="6">
    <source>
        <dbReference type="ARBA" id="ARBA00047942"/>
    </source>
</evidence>
<keyword evidence="5" id="KW-0949">S-adenosyl-L-methionine</keyword>
<dbReference type="InterPro" id="IPR002941">
    <property type="entry name" value="DNA_methylase_N4/N6"/>
</dbReference>
<dbReference type="EC" id="2.1.1.72" evidence="2"/>
<dbReference type="InterPro" id="IPR002052">
    <property type="entry name" value="DNA_methylase_N6_adenine_CS"/>
</dbReference>
<dbReference type="PROSITE" id="PS00092">
    <property type="entry name" value="N6_MTASE"/>
    <property type="match status" value="1"/>
</dbReference>
<dbReference type="Gene3D" id="3.40.50.150">
    <property type="entry name" value="Vaccinia Virus protein VP39"/>
    <property type="match status" value="1"/>
</dbReference>
<keyword evidence="3 8" id="KW-0489">Methyltransferase</keyword>
<sequence length="603" mass="69044">MAKKYKGSLTLDWFNKQKAIVNLDESSIKSESDIPAPLINWINKDEALFYDLNKDDGKGNTPYWVNRDDIRVKEARPLVFQKGFKAVEQEKGFSIKEVEKEEDVLDTDNMLIKGDNLLVLNTLKKHFDKLPDNEKIKCIFIDPPYNTGSAFEQYDDNLMHSEWLTLMRDRLNVLKQLLSEDGSIWITIDDDESHYLKVLCDDVFGRDNFVSNIIWQKKFSPQNDAKWFSDMHDHILVYAKDKENWRPNLLPRTDEMDSRYKNLDDDPRGKWTSGDLLRKDVQKSGVYTITTPSGRVCNPPAGTSWRVPEYKYKELLDDNRLWFGKNGDGVPRLKRFLKDVKSGITPLTIWLYGEVGHNQDAKKEVKELNEDDVFDTPKPEKLMQRIIHLATNEGDLVFDCFGGSGTTFAVAHKMNRKWIGVEIGNHADTHIISRMKGVINGTDKIGITESVNWQGGGSFKYYHLGESIINVDKETGKGEFNWQLGKQFIQESLLLSYDFVVQDINVFPAQIFPDKQNQPTVGKLIGSSGKSVYGIATLMSPNDKEAVISNEDVKTIYNTLKNQEDFQSLVIYTNKGIDLAQDTIPEDLDIIKVPNAIFSELER</sequence>
<evidence type="ECO:0000256" key="5">
    <source>
        <dbReference type="ARBA" id="ARBA00022691"/>
    </source>
</evidence>
<organism evidence="8 9">
    <name type="scientific">Winogradskyella marincola</name>
    <dbReference type="NCBI Taxonomy" id="3037795"/>
    <lineage>
        <taxon>Bacteria</taxon>
        <taxon>Pseudomonadati</taxon>
        <taxon>Bacteroidota</taxon>
        <taxon>Flavobacteriia</taxon>
        <taxon>Flavobacteriales</taxon>
        <taxon>Flavobacteriaceae</taxon>
        <taxon>Winogradskyella</taxon>
    </lineage>
</organism>
<comment type="similarity">
    <text evidence="1">Belongs to the N(4)/N(6)-methyltransferase family.</text>
</comment>
<dbReference type="GO" id="GO:0008168">
    <property type="term" value="F:methyltransferase activity"/>
    <property type="evidence" value="ECO:0007669"/>
    <property type="project" value="UniProtKB-KW"/>
</dbReference>
<evidence type="ECO:0000259" key="7">
    <source>
        <dbReference type="Pfam" id="PF01555"/>
    </source>
</evidence>
<name>A0ABT6FYG4_9FLAO</name>
<protein>
    <recommendedName>
        <fullName evidence="2">site-specific DNA-methyltransferase (adenine-specific)</fullName>
        <ecNumber evidence="2">2.1.1.72</ecNumber>
    </recommendedName>
</protein>
<proteinExistence type="inferred from homology"/>
<dbReference type="InterPro" id="IPR029063">
    <property type="entry name" value="SAM-dependent_MTases_sf"/>
</dbReference>
<dbReference type="EMBL" id="JARSBN010000001">
    <property type="protein sequence ID" value="MDG4714833.1"/>
    <property type="molecule type" value="Genomic_DNA"/>
</dbReference>
<accession>A0ABT6FYG4</accession>
<dbReference type="Pfam" id="PF01555">
    <property type="entry name" value="N6_N4_Mtase"/>
    <property type="match status" value="1"/>
</dbReference>
<dbReference type="GO" id="GO:0032259">
    <property type="term" value="P:methylation"/>
    <property type="evidence" value="ECO:0007669"/>
    <property type="project" value="UniProtKB-KW"/>
</dbReference>
<evidence type="ECO:0000313" key="8">
    <source>
        <dbReference type="EMBL" id="MDG4714833.1"/>
    </source>
</evidence>
<dbReference type="SUPFAM" id="SSF53335">
    <property type="entry name" value="S-adenosyl-L-methionine-dependent methyltransferases"/>
    <property type="match status" value="1"/>
</dbReference>
<keyword evidence="4 8" id="KW-0808">Transferase</keyword>
<dbReference type="RefSeq" id="WP_278004294.1">
    <property type="nucleotide sequence ID" value="NZ_JARSBN010000001.1"/>
</dbReference>